<feature type="domain" description="Integrase catalytic" evidence="1">
    <location>
        <begin position="1"/>
        <end position="122"/>
    </location>
</feature>
<comment type="caution">
    <text evidence="2">The sequence shown here is derived from an EMBL/GenBank/DDBJ whole genome shotgun (WGS) entry which is preliminary data.</text>
</comment>
<dbReference type="EMBL" id="VSSQ01023155">
    <property type="protein sequence ID" value="MPM69912.1"/>
    <property type="molecule type" value="Genomic_DNA"/>
</dbReference>
<dbReference type="GO" id="GO:0003676">
    <property type="term" value="F:nucleic acid binding"/>
    <property type="evidence" value="ECO:0007669"/>
    <property type="project" value="InterPro"/>
</dbReference>
<dbReference type="PANTHER" id="PTHR46889:SF4">
    <property type="entry name" value="TRANSPOSASE INSO FOR INSERTION SEQUENCE ELEMENT IS911B-RELATED"/>
    <property type="match status" value="1"/>
</dbReference>
<name>A0A645BX81_9ZZZZ</name>
<dbReference type="PANTHER" id="PTHR46889">
    <property type="entry name" value="TRANSPOSASE INSF FOR INSERTION SEQUENCE IS3B-RELATED"/>
    <property type="match status" value="1"/>
</dbReference>
<gene>
    <name evidence="2" type="ORF">SDC9_116860</name>
</gene>
<organism evidence="2">
    <name type="scientific">bioreactor metagenome</name>
    <dbReference type="NCBI Taxonomy" id="1076179"/>
    <lineage>
        <taxon>unclassified sequences</taxon>
        <taxon>metagenomes</taxon>
        <taxon>ecological metagenomes</taxon>
    </lineage>
</organism>
<dbReference type="SUPFAM" id="SSF53098">
    <property type="entry name" value="Ribonuclease H-like"/>
    <property type="match status" value="1"/>
</dbReference>
<dbReference type="Pfam" id="PF13333">
    <property type="entry name" value="rve_2"/>
    <property type="match status" value="1"/>
</dbReference>
<dbReference type="InterPro" id="IPR050900">
    <property type="entry name" value="Transposase_IS3/IS150/IS904"/>
</dbReference>
<evidence type="ECO:0000259" key="1">
    <source>
        <dbReference type="PROSITE" id="PS50994"/>
    </source>
</evidence>
<dbReference type="AlphaFoldDB" id="A0A645BX81"/>
<proteinExistence type="predicted"/>
<dbReference type="PROSITE" id="PS50994">
    <property type="entry name" value="INTEGRASE"/>
    <property type="match status" value="1"/>
</dbReference>
<reference evidence="2" key="1">
    <citation type="submission" date="2019-08" db="EMBL/GenBank/DDBJ databases">
        <authorList>
            <person name="Kucharzyk K."/>
            <person name="Murdoch R.W."/>
            <person name="Higgins S."/>
            <person name="Loffler F."/>
        </authorList>
    </citation>
    <scope>NUCLEOTIDE SEQUENCE</scope>
</reference>
<protein>
    <submittedName>
        <fullName evidence="2">IS3 family transposase ISBcen10</fullName>
    </submittedName>
</protein>
<sequence length="122" mass="14195">MGTKKSVNIVTATIQDAFKKEKVAGGLALHSDQGFQYSSHAYFRLTTEYAITPSMSRRGNCLDNACIENFFGMLKTEWIQRRKFTTIDEAREAVEQYIHYYNYERCNLKTKLTPYERRCQSA</sequence>
<dbReference type="InterPro" id="IPR036397">
    <property type="entry name" value="RNaseH_sf"/>
</dbReference>
<dbReference type="GO" id="GO:0015074">
    <property type="term" value="P:DNA integration"/>
    <property type="evidence" value="ECO:0007669"/>
    <property type="project" value="InterPro"/>
</dbReference>
<dbReference type="Pfam" id="PF00665">
    <property type="entry name" value="rve"/>
    <property type="match status" value="1"/>
</dbReference>
<evidence type="ECO:0000313" key="2">
    <source>
        <dbReference type="EMBL" id="MPM69912.1"/>
    </source>
</evidence>
<dbReference type="InterPro" id="IPR012337">
    <property type="entry name" value="RNaseH-like_sf"/>
</dbReference>
<accession>A0A645BX81</accession>
<dbReference type="Gene3D" id="3.30.420.10">
    <property type="entry name" value="Ribonuclease H-like superfamily/Ribonuclease H"/>
    <property type="match status" value="1"/>
</dbReference>
<dbReference type="InterPro" id="IPR001584">
    <property type="entry name" value="Integrase_cat-core"/>
</dbReference>